<dbReference type="AlphaFoldDB" id="A0A372MG70"/>
<dbReference type="Pfam" id="PF22725">
    <property type="entry name" value="GFO_IDH_MocA_C3"/>
    <property type="match status" value="1"/>
</dbReference>
<dbReference type="GO" id="GO:0000166">
    <property type="term" value="F:nucleotide binding"/>
    <property type="evidence" value="ECO:0007669"/>
    <property type="project" value="InterPro"/>
</dbReference>
<proteinExistence type="inferred from homology"/>
<evidence type="ECO:0000256" key="1">
    <source>
        <dbReference type="ARBA" id="ARBA00010928"/>
    </source>
</evidence>
<keyword evidence="2" id="KW-0560">Oxidoreductase</keyword>
<reference evidence="6" key="1">
    <citation type="submission" date="2018-08" db="EMBL/GenBank/DDBJ databases">
        <authorList>
            <person name="Grouzdev D.S."/>
            <person name="Krutkina M.S."/>
        </authorList>
    </citation>
    <scope>NUCLEOTIDE SEQUENCE [LARGE SCALE GENOMIC DNA]</scope>
    <source>
        <strain evidence="6">4-11</strain>
    </source>
</reference>
<reference evidence="5 6" key="2">
    <citation type="submission" date="2018-09" db="EMBL/GenBank/DDBJ databases">
        <title>Genome of Sphaerochaeta halotolerans strain 4-11.</title>
        <authorList>
            <person name="Nazina T.N."/>
            <person name="Sokolova D.S."/>
        </authorList>
    </citation>
    <scope>NUCLEOTIDE SEQUENCE [LARGE SCALE GENOMIC DNA]</scope>
    <source>
        <strain evidence="5 6">4-11</strain>
    </source>
</reference>
<dbReference type="InterPro" id="IPR000683">
    <property type="entry name" value="Gfo/Idh/MocA-like_OxRdtase_N"/>
</dbReference>
<organism evidence="5 6">
    <name type="scientific">Sphaerochaeta halotolerans</name>
    <dbReference type="NCBI Taxonomy" id="2293840"/>
    <lineage>
        <taxon>Bacteria</taxon>
        <taxon>Pseudomonadati</taxon>
        <taxon>Spirochaetota</taxon>
        <taxon>Spirochaetia</taxon>
        <taxon>Spirochaetales</taxon>
        <taxon>Sphaerochaetaceae</taxon>
        <taxon>Sphaerochaeta</taxon>
    </lineage>
</organism>
<accession>A0A372MG70</accession>
<dbReference type="SUPFAM" id="SSF55347">
    <property type="entry name" value="Glyceraldehyde-3-phosphate dehydrogenase-like, C-terminal domain"/>
    <property type="match status" value="1"/>
</dbReference>
<dbReference type="PANTHER" id="PTHR22604">
    <property type="entry name" value="OXIDOREDUCTASES"/>
    <property type="match status" value="1"/>
</dbReference>
<evidence type="ECO:0000313" key="5">
    <source>
        <dbReference type="EMBL" id="RFU94378.1"/>
    </source>
</evidence>
<protein>
    <submittedName>
        <fullName evidence="5">Gfo/Idh/MocA family oxidoreductase</fullName>
    </submittedName>
</protein>
<dbReference type="Proteomes" id="UP000264002">
    <property type="component" value="Unassembled WGS sequence"/>
</dbReference>
<feature type="domain" description="GFO/IDH/MocA-like oxidoreductase" evidence="4">
    <location>
        <begin position="132"/>
        <end position="243"/>
    </location>
</feature>
<dbReference type="PANTHER" id="PTHR22604:SF105">
    <property type="entry name" value="TRANS-1,2-DIHYDROBENZENE-1,2-DIOL DEHYDROGENASE"/>
    <property type="match status" value="1"/>
</dbReference>
<dbReference type="InterPro" id="IPR050984">
    <property type="entry name" value="Gfo/Idh/MocA_domain"/>
</dbReference>
<comment type="similarity">
    <text evidence="1">Belongs to the Gfo/Idh/MocA family.</text>
</comment>
<sequence>MRMGILGAGNIARKMAATIGEMEQVEAYAVASRDLQKARAFAQKWNVRKAYGSYEEMLGDPDVDLVYVCTPHSLHYEHMMLALEHNKPVLSEKAFTMNAKQAREVIALGNKKKLLVAEAIWTRYLPMRLVLDQILERRVIGEPHSLTANLCYPVKGVKRMMDPALAGGALLDLGVYPINFAMMVFGNEIESIDSSCIKTDSGVDESNSITLSFKGGKMALLHSSMLSTSDRRGAIFGSRGYIEFLNINNCEGINVYDRDYNLVETYKPFKNITGFEHQVEACRKALEEGEIELKQMPHSEIIKVMEVMDTLRSQWGVHFPGE</sequence>
<dbReference type="OrthoDB" id="9783105at2"/>
<gene>
    <name evidence="5" type="ORF">DYP60_10385</name>
</gene>
<evidence type="ECO:0000259" key="4">
    <source>
        <dbReference type="Pfam" id="PF22725"/>
    </source>
</evidence>
<name>A0A372MG70_9SPIR</name>
<dbReference type="Gene3D" id="3.40.50.720">
    <property type="entry name" value="NAD(P)-binding Rossmann-like Domain"/>
    <property type="match status" value="1"/>
</dbReference>
<keyword evidence="6" id="KW-1185">Reference proteome</keyword>
<dbReference type="GO" id="GO:0016491">
    <property type="term" value="F:oxidoreductase activity"/>
    <property type="evidence" value="ECO:0007669"/>
    <property type="project" value="UniProtKB-KW"/>
</dbReference>
<evidence type="ECO:0000259" key="3">
    <source>
        <dbReference type="Pfam" id="PF01408"/>
    </source>
</evidence>
<comment type="caution">
    <text evidence="5">The sequence shown here is derived from an EMBL/GenBank/DDBJ whole genome shotgun (WGS) entry which is preliminary data.</text>
</comment>
<dbReference type="InterPro" id="IPR036291">
    <property type="entry name" value="NAD(P)-bd_dom_sf"/>
</dbReference>
<dbReference type="InterPro" id="IPR055170">
    <property type="entry name" value="GFO_IDH_MocA-like_dom"/>
</dbReference>
<dbReference type="SUPFAM" id="SSF51735">
    <property type="entry name" value="NAD(P)-binding Rossmann-fold domains"/>
    <property type="match status" value="1"/>
</dbReference>
<dbReference type="Gene3D" id="3.30.360.10">
    <property type="entry name" value="Dihydrodipicolinate Reductase, domain 2"/>
    <property type="match status" value="1"/>
</dbReference>
<evidence type="ECO:0000256" key="2">
    <source>
        <dbReference type="ARBA" id="ARBA00023002"/>
    </source>
</evidence>
<feature type="domain" description="Gfo/Idh/MocA-like oxidoreductase N-terminal" evidence="3">
    <location>
        <begin position="1"/>
        <end position="116"/>
    </location>
</feature>
<dbReference type="EMBL" id="QUWK01000010">
    <property type="protein sequence ID" value="RFU94378.1"/>
    <property type="molecule type" value="Genomic_DNA"/>
</dbReference>
<dbReference type="Pfam" id="PF01408">
    <property type="entry name" value="GFO_IDH_MocA"/>
    <property type="match status" value="1"/>
</dbReference>
<evidence type="ECO:0000313" key="6">
    <source>
        <dbReference type="Proteomes" id="UP000264002"/>
    </source>
</evidence>